<dbReference type="WBParaSite" id="PSAMB.scaffold92size81367.g1763.t1">
    <property type="protein sequence ID" value="PSAMB.scaffold92size81367.g1763.t1"/>
    <property type="gene ID" value="PSAMB.scaffold92size81367.g1763"/>
</dbReference>
<evidence type="ECO:0000313" key="3">
    <source>
        <dbReference type="WBParaSite" id="PSAMB.scaffold92size81367.g1763.t1"/>
    </source>
</evidence>
<protein>
    <recommendedName>
        <fullName evidence="1">DUF7627 domain-containing protein</fullName>
    </recommendedName>
</protein>
<feature type="domain" description="DUF7627" evidence="1">
    <location>
        <begin position="28"/>
        <end position="223"/>
    </location>
</feature>
<reference evidence="3" key="1">
    <citation type="submission" date="2022-11" db="UniProtKB">
        <authorList>
            <consortium name="WormBaseParasite"/>
        </authorList>
    </citation>
    <scope>IDENTIFICATION</scope>
</reference>
<organism evidence="2 3">
    <name type="scientific">Plectus sambesii</name>
    <dbReference type="NCBI Taxonomy" id="2011161"/>
    <lineage>
        <taxon>Eukaryota</taxon>
        <taxon>Metazoa</taxon>
        <taxon>Ecdysozoa</taxon>
        <taxon>Nematoda</taxon>
        <taxon>Chromadorea</taxon>
        <taxon>Plectida</taxon>
        <taxon>Plectina</taxon>
        <taxon>Plectoidea</taxon>
        <taxon>Plectidae</taxon>
        <taxon>Plectus</taxon>
    </lineage>
</organism>
<evidence type="ECO:0000313" key="2">
    <source>
        <dbReference type="Proteomes" id="UP000887566"/>
    </source>
</evidence>
<dbReference type="Pfam" id="PF24628">
    <property type="entry name" value="DUF7627"/>
    <property type="match status" value="1"/>
</dbReference>
<accession>A0A914XL59</accession>
<dbReference type="Proteomes" id="UP000887566">
    <property type="component" value="Unplaced"/>
</dbReference>
<evidence type="ECO:0000259" key="1">
    <source>
        <dbReference type="Pfam" id="PF24628"/>
    </source>
</evidence>
<name>A0A914XL59_9BILA</name>
<dbReference type="InterPro" id="IPR056044">
    <property type="entry name" value="DUF7627"/>
</dbReference>
<keyword evidence="2" id="KW-1185">Reference proteome</keyword>
<dbReference type="AlphaFoldDB" id="A0A914XL59"/>
<proteinExistence type="predicted"/>
<sequence>MVSSNDALSSSRLIELCVTCGRGIDQEDTGEWRSFVDKCVVAYAVQQGHLFIDLAVQISLALIDIEIFQNTMEFVIFQQMSLLMIEAAESDDVTAKMQSFCELMAKLLVVNWPRNYSRCMRERNAVLFAVMNIVKGWLIELKKQMDAPNERMTATCNICAEGLLHLCRVVGRKLWLKWPELVDEMYAVIKPLIVSDDLVAQRSTRLQFLDLYVQINDWPKSGSHGKASR</sequence>